<proteinExistence type="predicted"/>
<name>A0ABX1K2Q9_9CELL</name>
<keyword evidence="2" id="KW-1185">Reference proteome</keyword>
<gene>
    <name evidence="1" type="ORF">HGA02_09975</name>
</gene>
<sequence length="119" mass="12781">MARDIKALREHFDNADLTAEITAATLDERVVDEPMVAISVRMPASTLNAARRLADAQGVKVTALLRGWIEDGVGGEVLRDDDAVVLVRDLRRLMASSVAHVPATRAPRATVRPEQAAAG</sequence>
<organism evidence="1 2">
    <name type="scientific">Cellulomonas septica</name>
    <dbReference type="NCBI Taxonomy" id="285080"/>
    <lineage>
        <taxon>Bacteria</taxon>
        <taxon>Bacillati</taxon>
        <taxon>Actinomycetota</taxon>
        <taxon>Actinomycetes</taxon>
        <taxon>Micrococcales</taxon>
        <taxon>Cellulomonadaceae</taxon>
        <taxon>Cellulomonas</taxon>
    </lineage>
</organism>
<protein>
    <submittedName>
        <fullName evidence="1">Uncharacterized protein</fullName>
    </submittedName>
</protein>
<accession>A0ABX1K2Q9</accession>
<comment type="caution">
    <text evidence="1">The sequence shown here is derived from an EMBL/GenBank/DDBJ whole genome shotgun (WGS) entry which is preliminary data.</text>
</comment>
<dbReference type="EMBL" id="JAAXOY010000222">
    <property type="protein sequence ID" value="NKY39845.1"/>
    <property type="molecule type" value="Genomic_DNA"/>
</dbReference>
<evidence type="ECO:0000313" key="1">
    <source>
        <dbReference type="EMBL" id="NKY39845.1"/>
    </source>
</evidence>
<reference evidence="1 2" key="1">
    <citation type="submission" date="2020-04" db="EMBL/GenBank/DDBJ databases">
        <title>MicrobeNet Type strains.</title>
        <authorList>
            <person name="Nicholson A.C."/>
        </authorList>
    </citation>
    <scope>NUCLEOTIDE SEQUENCE [LARGE SCALE GENOMIC DNA]</scope>
    <source>
        <strain evidence="1 2">ATCC BAA-787</strain>
    </source>
</reference>
<dbReference type="Proteomes" id="UP000777774">
    <property type="component" value="Unassembled WGS sequence"/>
</dbReference>
<dbReference type="RefSeq" id="WP_168678874.1">
    <property type="nucleotide sequence ID" value="NZ_JAAXOY010000222.1"/>
</dbReference>
<evidence type="ECO:0000313" key="2">
    <source>
        <dbReference type="Proteomes" id="UP000777774"/>
    </source>
</evidence>